<protein>
    <submittedName>
        <fullName evidence="1">Uncharacterized protein</fullName>
    </submittedName>
</protein>
<evidence type="ECO:0000313" key="2">
    <source>
        <dbReference type="Proteomes" id="UP001153331"/>
    </source>
</evidence>
<organism evidence="1 2">
    <name type="scientific">Boeremia exigua</name>
    <dbReference type="NCBI Taxonomy" id="749465"/>
    <lineage>
        <taxon>Eukaryota</taxon>
        <taxon>Fungi</taxon>
        <taxon>Dikarya</taxon>
        <taxon>Ascomycota</taxon>
        <taxon>Pezizomycotina</taxon>
        <taxon>Dothideomycetes</taxon>
        <taxon>Pleosporomycetidae</taxon>
        <taxon>Pleosporales</taxon>
        <taxon>Pleosporineae</taxon>
        <taxon>Didymellaceae</taxon>
        <taxon>Boeremia</taxon>
    </lineage>
</organism>
<dbReference type="Proteomes" id="UP001153331">
    <property type="component" value="Unassembled WGS sequence"/>
</dbReference>
<accession>A0ACC2I3A6</accession>
<keyword evidence="2" id="KW-1185">Reference proteome</keyword>
<dbReference type="EMBL" id="JAPHNI010000567">
    <property type="protein sequence ID" value="KAJ8109819.1"/>
    <property type="molecule type" value="Genomic_DNA"/>
</dbReference>
<sequence>MGQDAPGAERRGLSSTTLASLAIGEGPVKRSAWLLLPHQEGFEVPDSRGDVLWWTSSSAARRECVASKRVRAPEYAQRRNKEISVTAQNNGRKLTFNHDRPNVPGVEMGSYRSIDKWEAVSANSENRWRAEGSRCPVGKRPTCSRPTSNFLRMVRGFGDAMKRVQKAVEMRNSGLSRQANESQ</sequence>
<name>A0ACC2I3A6_9PLEO</name>
<gene>
    <name evidence="1" type="ORF">OPT61_g7179</name>
</gene>
<reference evidence="1" key="1">
    <citation type="submission" date="2022-11" db="EMBL/GenBank/DDBJ databases">
        <title>Genome Sequence of Boeremia exigua.</title>
        <authorList>
            <person name="Buettner E."/>
        </authorList>
    </citation>
    <scope>NUCLEOTIDE SEQUENCE</scope>
    <source>
        <strain evidence="1">CU02</strain>
    </source>
</reference>
<evidence type="ECO:0000313" key="1">
    <source>
        <dbReference type="EMBL" id="KAJ8109819.1"/>
    </source>
</evidence>
<proteinExistence type="predicted"/>
<comment type="caution">
    <text evidence="1">The sequence shown here is derived from an EMBL/GenBank/DDBJ whole genome shotgun (WGS) entry which is preliminary data.</text>
</comment>